<dbReference type="Gene3D" id="1.10.575.10">
    <property type="entry name" value="P1 Nuclease"/>
    <property type="match status" value="1"/>
</dbReference>
<dbReference type="InterPro" id="IPR029002">
    <property type="entry name" value="PLPC/GPLD1"/>
</dbReference>
<dbReference type="SUPFAM" id="SSF48537">
    <property type="entry name" value="Phospholipase C/P1 nuclease"/>
    <property type="match status" value="1"/>
</dbReference>
<dbReference type="Proteomes" id="UP000216052">
    <property type="component" value="Chromosome"/>
</dbReference>
<accession>A0ABZ3J2B4</accession>
<keyword evidence="3" id="KW-0479">Metal-binding</keyword>
<dbReference type="SMART" id="SM00770">
    <property type="entry name" value="Zn_dep_PLPC"/>
    <property type="match status" value="1"/>
</dbReference>
<evidence type="ECO:0000256" key="3">
    <source>
        <dbReference type="ARBA" id="ARBA00022723"/>
    </source>
</evidence>
<dbReference type="RefSeq" id="WP_093797485.1">
    <property type="nucleotide sequence ID" value="NZ_CP155571.1"/>
</dbReference>
<evidence type="ECO:0000256" key="6">
    <source>
        <dbReference type="ARBA" id="ARBA00022833"/>
    </source>
</evidence>
<evidence type="ECO:0000256" key="2">
    <source>
        <dbReference type="ARBA" id="ARBA00018391"/>
    </source>
</evidence>
<dbReference type="InterPro" id="IPR001531">
    <property type="entry name" value="Zn_PLipaseC"/>
</dbReference>
<gene>
    <name evidence="9" type="ORF">SPACI_024320</name>
</gene>
<keyword evidence="10" id="KW-1185">Reference proteome</keyword>
<protein>
    <recommendedName>
        <fullName evidence="2">Phospholipase C</fullName>
        <ecNumber evidence="1">3.1.4.3</ecNumber>
    </recommendedName>
    <alternativeName>
        <fullName evidence="7">Phosphatidylcholine cholinephosphohydrolase</fullName>
    </alternativeName>
</protein>
<proteinExistence type="predicted"/>
<keyword evidence="5" id="KW-0378">Hydrolase</keyword>
<evidence type="ECO:0000256" key="1">
    <source>
        <dbReference type="ARBA" id="ARBA00012018"/>
    </source>
</evidence>
<reference evidence="9" key="1">
    <citation type="submission" date="2024-05" db="EMBL/GenBank/DDBJ databases">
        <title>Isolation and characterization of Sporomusa carbonis sp. nov., a carboxydotrophic hydrogenogen in the genus of Sporomusa isolated from a charcoal burning pile.</title>
        <authorList>
            <person name="Boeer T."/>
            <person name="Rosenbaum F."/>
            <person name="Eysell L."/>
            <person name="Mueller V."/>
            <person name="Daniel R."/>
            <person name="Poehlein A."/>
        </authorList>
    </citation>
    <scope>NUCLEOTIDE SEQUENCE [LARGE SCALE GENOMIC DNA]</scope>
    <source>
        <strain evidence="9">DSM 3132</strain>
    </source>
</reference>
<evidence type="ECO:0000313" key="10">
    <source>
        <dbReference type="Proteomes" id="UP000216052"/>
    </source>
</evidence>
<evidence type="ECO:0000313" key="9">
    <source>
        <dbReference type="EMBL" id="XFO72380.1"/>
    </source>
</evidence>
<dbReference type="Pfam" id="PF00882">
    <property type="entry name" value="Zn_dep_PLPC"/>
    <property type="match status" value="1"/>
</dbReference>
<feature type="domain" description="Zn-dependent PLC" evidence="8">
    <location>
        <begin position="22"/>
        <end position="234"/>
    </location>
</feature>
<dbReference type="EC" id="3.1.4.3" evidence="1"/>
<evidence type="ECO:0000259" key="8">
    <source>
        <dbReference type="PROSITE" id="PS51346"/>
    </source>
</evidence>
<dbReference type="PROSITE" id="PS51346">
    <property type="entry name" value="PROKAR_ZN_DEPEND_PLPC_2"/>
    <property type="match status" value="1"/>
</dbReference>
<organism evidence="9 10">
    <name type="scientific">Sporomusa acidovorans (strain ATCC 49682 / DSM 3132 / Mol)</name>
    <dbReference type="NCBI Taxonomy" id="1123286"/>
    <lineage>
        <taxon>Bacteria</taxon>
        <taxon>Bacillati</taxon>
        <taxon>Bacillota</taxon>
        <taxon>Negativicutes</taxon>
        <taxon>Selenomonadales</taxon>
        <taxon>Sporomusaceae</taxon>
        <taxon>Sporomusa</taxon>
    </lineage>
</organism>
<dbReference type="CDD" id="cd11009">
    <property type="entry name" value="Zn_dep_PLPC"/>
    <property type="match status" value="1"/>
</dbReference>
<sequence>MIITTKQPSAETCLHLVLTAMSPLQNLVDKPGLTHEFCNRQALSIIKNDGFEQTAVLLTYYLAELNAGVYWADKDWKNIHHYFEPCSNKGLWHFTNALENFDMYYRLALQYAAQNNFKEAVFFLGAAAHLLQDLCVPHHARAKLFNGHKQFEIWVQNRCCQFAVSTQGMYQEKPQSLILNNAHIAADFFDWVRYEGDDSLYNMAAEVLLPLAQKTTAGLFQAFVTDECCLDFSLHNANYHPHS</sequence>
<evidence type="ECO:0000256" key="7">
    <source>
        <dbReference type="ARBA" id="ARBA00031285"/>
    </source>
</evidence>
<evidence type="ECO:0000256" key="5">
    <source>
        <dbReference type="ARBA" id="ARBA00022801"/>
    </source>
</evidence>
<dbReference type="InterPro" id="IPR008947">
    <property type="entry name" value="PLipase_C/P1_nuclease_dom_sf"/>
</dbReference>
<name>A0ABZ3J2B4_SPOA4</name>
<dbReference type="EMBL" id="CP155571">
    <property type="protein sequence ID" value="XFO72380.1"/>
    <property type="molecule type" value="Genomic_DNA"/>
</dbReference>
<evidence type="ECO:0000256" key="4">
    <source>
        <dbReference type="ARBA" id="ARBA00022729"/>
    </source>
</evidence>
<keyword evidence="4" id="KW-0732">Signal</keyword>
<keyword evidence="6" id="KW-0862">Zinc</keyword>